<reference evidence="3 4" key="1">
    <citation type="submission" date="2024-10" db="EMBL/GenBank/DDBJ databases">
        <title>Updated reference genomes for cyclostephanoid diatoms.</title>
        <authorList>
            <person name="Roberts W.R."/>
            <person name="Alverson A.J."/>
        </authorList>
    </citation>
    <scope>NUCLEOTIDE SEQUENCE [LARGE SCALE GENOMIC DNA]</scope>
    <source>
        <strain evidence="3 4">AJA228-03</strain>
    </source>
</reference>
<evidence type="ECO:0000313" key="4">
    <source>
        <dbReference type="Proteomes" id="UP001530377"/>
    </source>
</evidence>
<sequence>MSPNISYQFIYYMYFNPLSTPNSVQQYKKAYVACAKAQKPVYAKVIYDEIRAMVPPGRFLKQDPKTKLWNDIGEKKALDKTRQALREGAPTMLKDMGGCVGGGDDGGNSVADDHATSRPNATGPLNMPWQDAAGDTPNYEGRWNPSIAAAAFQLRARQQQMQLTSQAEFIAQLQLLKLQLQANAQCTIPDAVNQGHRGGVRGGIESDDNGMGNDRNLDDVLATGQTQNFVGSENTMHTNGPNSLADNFQTIAGRLGRIYNDSDNASRAAYQFQQQQQQQQIAQFALLNATRIYDSERTSMISLLGGENYRFEQQQQQQQQQQPSRRPGSMRNSGPNSDSFTRAHRISTNNNSFKNRRPGREQNQSLGSSFSSLKSSIMSVEALSLDDLDGTEMIDVFDNR</sequence>
<feature type="compositionally biased region" description="Low complexity" evidence="1">
    <location>
        <begin position="313"/>
        <end position="322"/>
    </location>
</feature>
<organism evidence="3 4">
    <name type="scientific">Cyclostephanos tholiformis</name>
    <dbReference type="NCBI Taxonomy" id="382380"/>
    <lineage>
        <taxon>Eukaryota</taxon>
        <taxon>Sar</taxon>
        <taxon>Stramenopiles</taxon>
        <taxon>Ochrophyta</taxon>
        <taxon>Bacillariophyta</taxon>
        <taxon>Coscinodiscophyceae</taxon>
        <taxon>Thalassiosirophycidae</taxon>
        <taxon>Stephanodiscales</taxon>
        <taxon>Stephanodiscaceae</taxon>
        <taxon>Cyclostephanos</taxon>
    </lineage>
</organism>
<dbReference type="InterPro" id="IPR049227">
    <property type="entry name" value="DUF6824"/>
</dbReference>
<evidence type="ECO:0000313" key="3">
    <source>
        <dbReference type="EMBL" id="KAL3816443.1"/>
    </source>
</evidence>
<name>A0ABD3RW48_9STRA</name>
<dbReference type="EMBL" id="JALLPB020000148">
    <property type="protein sequence ID" value="KAL3816443.1"/>
    <property type="molecule type" value="Genomic_DNA"/>
</dbReference>
<feature type="domain" description="DUF6824" evidence="2">
    <location>
        <begin position="23"/>
        <end position="87"/>
    </location>
</feature>
<feature type="region of interest" description="Disordered" evidence="1">
    <location>
        <begin position="104"/>
        <end position="128"/>
    </location>
</feature>
<proteinExistence type="predicted"/>
<gene>
    <name evidence="3" type="ORF">ACHAXA_001025</name>
</gene>
<evidence type="ECO:0000259" key="2">
    <source>
        <dbReference type="Pfam" id="PF20710"/>
    </source>
</evidence>
<feature type="region of interest" description="Disordered" evidence="1">
    <location>
        <begin position="312"/>
        <end position="368"/>
    </location>
</feature>
<feature type="compositionally biased region" description="Polar residues" evidence="1">
    <location>
        <begin position="330"/>
        <end position="353"/>
    </location>
</feature>
<comment type="caution">
    <text evidence="3">The sequence shown here is derived from an EMBL/GenBank/DDBJ whole genome shotgun (WGS) entry which is preliminary data.</text>
</comment>
<protein>
    <recommendedName>
        <fullName evidence="2">DUF6824 domain-containing protein</fullName>
    </recommendedName>
</protein>
<keyword evidence="4" id="KW-1185">Reference proteome</keyword>
<dbReference type="Proteomes" id="UP001530377">
    <property type="component" value="Unassembled WGS sequence"/>
</dbReference>
<dbReference type="Pfam" id="PF20710">
    <property type="entry name" value="DUF6824"/>
    <property type="match status" value="1"/>
</dbReference>
<evidence type="ECO:0000256" key="1">
    <source>
        <dbReference type="SAM" id="MobiDB-lite"/>
    </source>
</evidence>
<dbReference type="AlphaFoldDB" id="A0ABD3RW48"/>
<accession>A0ABD3RW48</accession>